<comment type="caution">
    <text evidence="1">The sequence shown here is derived from an EMBL/GenBank/DDBJ whole genome shotgun (WGS) entry which is preliminary data.</text>
</comment>
<reference evidence="1" key="2">
    <citation type="submission" date="2023-05" db="EMBL/GenBank/DDBJ databases">
        <authorList>
            <consortium name="Lawrence Berkeley National Laboratory"/>
            <person name="Steindorff A."/>
            <person name="Hensen N."/>
            <person name="Bonometti L."/>
            <person name="Westerberg I."/>
            <person name="Brannstrom I.O."/>
            <person name="Guillou S."/>
            <person name="Cros-Aarteil S."/>
            <person name="Calhoun S."/>
            <person name="Haridas S."/>
            <person name="Kuo A."/>
            <person name="Mondo S."/>
            <person name="Pangilinan J."/>
            <person name="Riley R."/>
            <person name="Labutti K."/>
            <person name="Andreopoulos B."/>
            <person name="Lipzen A."/>
            <person name="Chen C."/>
            <person name="Yanf M."/>
            <person name="Daum C."/>
            <person name="Ng V."/>
            <person name="Clum A."/>
            <person name="Ohm R."/>
            <person name="Martin F."/>
            <person name="Silar P."/>
            <person name="Natvig D."/>
            <person name="Lalanne C."/>
            <person name="Gautier V."/>
            <person name="Ament-Velasquez S.L."/>
            <person name="Kruys A."/>
            <person name="Hutchinson M.I."/>
            <person name="Powell A.J."/>
            <person name="Barry K."/>
            <person name="Miller A.N."/>
            <person name="Grigoriev I.V."/>
            <person name="Debuchy R."/>
            <person name="Gladieux P."/>
            <person name="Thoren M.H."/>
            <person name="Johannesson H."/>
        </authorList>
    </citation>
    <scope>NUCLEOTIDE SEQUENCE</scope>
    <source>
        <strain evidence="1">PSN243</strain>
    </source>
</reference>
<dbReference type="SUPFAM" id="SSF52540">
    <property type="entry name" value="P-loop containing nucleoside triphosphate hydrolases"/>
    <property type="match status" value="1"/>
</dbReference>
<dbReference type="Proteomes" id="UP001321760">
    <property type="component" value="Unassembled WGS sequence"/>
</dbReference>
<accession>A0AAV9G4G9</accession>
<reference evidence="1" key="1">
    <citation type="journal article" date="2023" name="Mol. Phylogenet. Evol.">
        <title>Genome-scale phylogeny and comparative genomics of the fungal order Sordariales.</title>
        <authorList>
            <person name="Hensen N."/>
            <person name="Bonometti L."/>
            <person name="Westerberg I."/>
            <person name="Brannstrom I.O."/>
            <person name="Guillou S."/>
            <person name="Cros-Aarteil S."/>
            <person name="Calhoun S."/>
            <person name="Haridas S."/>
            <person name="Kuo A."/>
            <person name="Mondo S."/>
            <person name="Pangilinan J."/>
            <person name="Riley R."/>
            <person name="LaButti K."/>
            <person name="Andreopoulos B."/>
            <person name="Lipzen A."/>
            <person name="Chen C."/>
            <person name="Yan M."/>
            <person name="Daum C."/>
            <person name="Ng V."/>
            <person name="Clum A."/>
            <person name="Steindorff A."/>
            <person name="Ohm R.A."/>
            <person name="Martin F."/>
            <person name="Silar P."/>
            <person name="Natvig D.O."/>
            <person name="Lalanne C."/>
            <person name="Gautier V."/>
            <person name="Ament-Velasquez S.L."/>
            <person name="Kruys A."/>
            <person name="Hutchinson M.I."/>
            <person name="Powell A.J."/>
            <person name="Barry K."/>
            <person name="Miller A.N."/>
            <person name="Grigoriev I.V."/>
            <person name="Debuchy R."/>
            <person name="Gladieux P."/>
            <person name="Hiltunen Thoren M."/>
            <person name="Johannesson H."/>
        </authorList>
    </citation>
    <scope>NUCLEOTIDE SEQUENCE</scope>
    <source>
        <strain evidence="1">PSN243</strain>
    </source>
</reference>
<dbReference type="Gene3D" id="3.40.50.300">
    <property type="entry name" value="P-loop containing nucleotide triphosphate hydrolases"/>
    <property type="match status" value="1"/>
</dbReference>
<keyword evidence="2" id="KW-1185">Reference proteome</keyword>
<gene>
    <name evidence="1" type="ORF">QBC34DRAFT_362196</name>
</gene>
<evidence type="ECO:0000313" key="1">
    <source>
        <dbReference type="EMBL" id="KAK4443318.1"/>
    </source>
</evidence>
<sequence>MSTSEPKLPPSPPFAVILTSTHSTGKETLAFSLASHLSTPWLKAEQVHASAFTSATSQSSRGLPNLGYNDVFTRIWLSKLDRLGYFSLPSRSAVLTCYAMRRRERDAIREAMSSVGLRVLFVVLWISEEVLEGRTLGAEEEALAGRIMMGKKRDIEMPGEEELVGRGGDVMVVDSLRSVEEMDGVVKEGLGRWLAGRKGEVENVISIE</sequence>
<organism evidence="1 2">
    <name type="scientific">Podospora aff. communis PSN243</name>
    <dbReference type="NCBI Taxonomy" id="3040156"/>
    <lineage>
        <taxon>Eukaryota</taxon>
        <taxon>Fungi</taxon>
        <taxon>Dikarya</taxon>
        <taxon>Ascomycota</taxon>
        <taxon>Pezizomycotina</taxon>
        <taxon>Sordariomycetes</taxon>
        <taxon>Sordariomycetidae</taxon>
        <taxon>Sordariales</taxon>
        <taxon>Podosporaceae</taxon>
        <taxon>Podospora</taxon>
    </lineage>
</organism>
<dbReference type="EMBL" id="MU865995">
    <property type="protein sequence ID" value="KAK4443318.1"/>
    <property type="molecule type" value="Genomic_DNA"/>
</dbReference>
<name>A0AAV9G4G9_9PEZI</name>
<evidence type="ECO:0000313" key="2">
    <source>
        <dbReference type="Proteomes" id="UP001321760"/>
    </source>
</evidence>
<protein>
    <submittedName>
        <fullName evidence="1">Uncharacterized protein</fullName>
    </submittedName>
</protein>
<proteinExistence type="predicted"/>
<dbReference type="AlphaFoldDB" id="A0AAV9G4G9"/>
<dbReference type="InterPro" id="IPR027417">
    <property type="entry name" value="P-loop_NTPase"/>
</dbReference>